<dbReference type="Proteomes" id="UP001232973">
    <property type="component" value="Unassembled WGS sequence"/>
</dbReference>
<comment type="caution">
    <text evidence="3">The sequence shown here is derived from an EMBL/GenBank/DDBJ whole genome shotgun (WGS) entry which is preliminary data.</text>
</comment>
<dbReference type="Gene3D" id="3.90.226.10">
    <property type="entry name" value="2-enoyl-CoA Hydratase, Chain A, domain 1"/>
    <property type="match status" value="1"/>
</dbReference>
<protein>
    <submittedName>
        <fullName evidence="3">2-(1,2-epoxy-1,2-dihydrophenyl)acetyl-CoA isomerase</fullName>
        <ecNumber evidence="3">5.3.3.18</ecNumber>
    </submittedName>
</protein>
<proteinExistence type="inferred from homology"/>
<evidence type="ECO:0000313" key="4">
    <source>
        <dbReference type="Proteomes" id="UP001232973"/>
    </source>
</evidence>
<dbReference type="Gene3D" id="1.10.12.10">
    <property type="entry name" value="Lyase 2-enoyl-coa Hydratase, Chain A, domain 2"/>
    <property type="match status" value="1"/>
</dbReference>
<dbReference type="EMBL" id="JAUSTP010000010">
    <property type="protein sequence ID" value="MDQ0189715.1"/>
    <property type="molecule type" value="Genomic_DNA"/>
</dbReference>
<accession>A0ABT9XHC9</accession>
<name>A0ABT9XHC9_9BACL</name>
<keyword evidence="4" id="KW-1185">Reference proteome</keyword>
<gene>
    <name evidence="3" type="ORF">J2S03_001562</name>
</gene>
<dbReference type="EC" id="5.3.3.18" evidence="3"/>
<dbReference type="SUPFAM" id="SSF52096">
    <property type="entry name" value="ClpP/crotonase"/>
    <property type="match status" value="1"/>
</dbReference>
<keyword evidence="3" id="KW-0413">Isomerase</keyword>
<comment type="similarity">
    <text evidence="1 2">Belongs to the enoyl-CoA hydratase/isomerase family.</text>
</comment>
<dbReference type="PANTHER" id="PTHR43459">
    <property type="entry name" value="ENOYL-COA HYDRATASE"/>
    <property type="match status" value="1"/>
</dbReference>
<sequence>MYETIQYEMAGSVAKITLNRPQVANAINAQMGNELYDAMKRVEAERKARAVVLTGAGKAFCAGQDLGEQDAISENLANAVRERYNVLISKMRSLQVPILAAVNGAAAGAGFGLALACDLRFASSTAKFTMAFSKIGLAPDSGTSYFLPRLVGVGKALEWAWTGEILSAETALAHGVVNRVYDADALLSETMSFADQLAAGPTKSYALTKEAIYNNVADSLPNALEREAVLQDLAGRSHDFREGVQAFMEKRPPVYRGE</sequence>
<dbReference type="InterPro" id="IPR014748">
    <property type="entry name" value="Enoyl-CoA_hydra_C"/>
</dbReference>
<dbReference type="RefSeq" id="WP_274456704.1">
    <property type="nucleotide sequence ID" value="NZ_CP067097.1"/>
</dbReference>
<evidence type="ECO:0000256" key="2">
    <source>
        <dbReference type="RuleBase" id="RU003707"/>
    </source>
</evidence>
<dbReference type="PROSITE" id="PS00166">
    <property type="entry name" value="ENOYL_COA_HYDRATASE"/>
    <property type="match status" value="1"/>
</dbReference>
<evidence type="ECO:0000256" key="1">
    <source>
        <dbReference type="ARBA" id="ARBA00005254"/>
    </source>
</evidence>
<dbReference type="CDD" id="cd06558">
    <property type="entry name" value="crotonase-like"/>
    <property type="match status" value="1"/>
</dbReference>
<dbReference type="InterPro" id="IPR029045">
    <property type="entry name" value="ClpP/crotonase-like_dom_sf"/>
</dbReference>
<evidence type="ECO:0000313" key="3">
    <source>
        <dbReference type="EMBL" id="MDQ0189715.1"/>
    </source>
</evidence>
<dbReference type="InterPro" id="IPR001753">
    <property type="entry name" value="Enoyl-CoA_hydra/iso"/>
</dbReference>
<dbReference type="Pfam" id="PF00378">
    <property type="entry name" value="ECH_1"/>
    <property type="match status" value="1"/>
</dbReference>
<dbReference type="PANTHER" id="PTHR43459:SF1">
    <property type="entry name" value="EG:BACN32G11.4 PROTEIN"/>
    <property type="match status" value="1"/>
</dbReference>
<reference evidence="3 4" key="1">
    <citation type="submission" date="2023-07" db="EMBL/GenBank/DDBJ databases">
        <title>Genomic Encyclopedia of Type Strains, Phase IV (KMG-IV): sequencing the most valuable type-strain genomes for metagenomic binning, comparative biology and taxonomic classification.</title>
        <authorList>
            <person name="Goeker M."/>
        </authorList>
    </citation>
    <scope>NUCLEOTIDE SEQUENCE [LARGE SCALE GENOMIC DNA]</scope>
    <source>
        <strain evidence="3 4">DSM 4006</strain>
    </source>
</reference>
<organism evidence="3 4">
    <name type="scientific">Alicyclobacillus cycloheptanicus</name>
    <dbReference type="NCBI Taxonomy" id="1457"/>
    <lineage>
        <taxon>Bacteria</taxon>
        <taxon>Bacillati</taxon>
        <taxon>Bacillota</taxon>
        <taxon>Bacilli</taxon>
        <taxon>Bacillales</taxon>
        <taxon>Alicyclobacillaceae</taxon>
        <taxon>Alicyclobacillus</taxon>
    </lineage>
</organism>
<dbReference type="GO" id="GO:0016853">
    <property type="term" value="F:isomerase activity"/>
    <property type="evidence" value="ECO:0007669"/>
    <property type="project" value="UniProtKB-KW"/>
</dbReference>
<dbReference type="InterPro" id="IPR018376">
    <property type="entry name" value="Enoyl-CoA_hyd/isom_CS"/>
</dbReference>